<keyword evidence="7" id="KW-0496">Mitochondrion</keyword>
<evidence type="ECO:0000256" key="5">
    <source>
        <dbReference type="ARBA" id="ARBA00022737"/>
    </source>
</evidence>
<evidence type="ECO:0000313" key="13">
    <source>
        <dbReference type="Proteomes" id="UP000509704"/>
    </source>
</evidence>
<comment type="subcellular location">
    <subcellularLocation>
        <location evidence="1">Mitochondrion membrane</location>
        <topology evidence="1">Multi-pass membrane protein</topology>
    </subcellularLocation>
</comment>
<gene>
    <name evidence="12" type="ORF">HG535_0B03750</name>
</gene>
<evidence type="ECO:0000256" key="9">
    <source>
        <dbReference type="PROSITE-ProRule" id="PRU00282"/>
    </source>
</evidence>
<dbReference type="GO" id="GO:0031966">
    <property type="term" value="C:mitochondrial membrane"/>
    <property type="evidence" value="ECO:0007669"/>
    <property type="project" value="UniProtKB-SubCell"/>
</dbReference>
<dbReference type="InterPro" id="IPR023395">
    <property type="entry name" value="MCP_dom_sf"/>
</dbReference>
<evidence type="ECO:0000256" key="4">
    <source>
        <dbReference type="ARBA" id="ARBA00022692"/>
    </source>
</evidence>
<keyword evidence="6 11" id="KW-1133">Transmembrane helix</keyword>
<dbReference type="Pfam" id="PF00153">
    <property type="entry name" value="Mito_carr"/>
    <property type="match status" value="1"/>
</dbReference>
<evidence type="ECO:0000256" key="1">
    <source>
        <dbReference type="ARBA" id="ARBA00004225"/>
    </source>
</evidence>
<name>A0A7H9AY58_ZYGMR</name>
<dbReference type="RefSeq" id="XP_037143063.1">
    <property type="nucleotide sequence ID" value="XM_037287168.1"/>
</dbReference>
<evidence type="ECO:0000256" key="11">
    <source>
        <dbReference type="SAM" id="Phobius"/>
    </source>
</evidence>
<keyword evidence="4 9" id="KW-0812">Transmembrane</keyword>
<feature type="transmembrane region" description="Helical" evidence="11">
    <location>
        <begin position="306"/>
        <end position="326"/>
    </location>
</feature>
<keyword evidence="8 9" id="KW-0472">Membrane</keyword>
<dbReference type="GeneID" id="59234996"/>
<evidence type="ECO:0000256" key="3">
    <source>
        <dbReference type="ARBA" id="ARBA00022448"/>
    </source>
</evidence>
<dbReference type="AlphaFoldDB" id="A0A7H9AY58"/>
<evidence type="ECO:0000256" key="10">
    <source>
        <dbReference type="RuleBase" id="RU000488"/>
    </source>
</evidence>
<organism evidence="12 13">
    <name type="scientific">Zygotorulaspora mrakii</name>
    <name type="common">Zygosaccharomyces mrakii</name>
    <dbReference type="NCBI Taxonomy" id="42260"/>
    <lineage>
        <taxon>Eukaryota</taxon>
        <taxon>Fungi</taxon>
        <taxon>Dikarya</taxon>
        <taxon>Ascomycota</taxon>
        <taxon>Saccharomycotina</taxon>
        <taxon>Saccharomycetes</taxon>
        <taxon>Saccharomycetales</taxon>
        <taxon>Saccharomycetaceae</taxon>
        <taxon>Zygotorulaspora</taxon>
    </lineage>
</organism>
<reference evidence="12 13" key="1">
    <citation type="submission" date="2020-07" db="EMBL/GenBank/DDBJ databases">
        <title>The yeast mating-type switching endonuclease HO is a domesticated member of an unorthodox homing genetic element family.</title>
        <authorList>
            <person name="Coughlan A.Y."/>
            <person name="Lombardi L."/>
            <person name="Braun-Galleani S."/>
            <person name="Martos A.R."/>
            <person name="Galeote V."/>
            <person name="Bigey F."/>
            <person name="Dequin S."/>
            <person name="Byrne K.P."/>
            <person name="Wolfe K.H."/>
        </authorList>
    </citation>
    <scope>NUCLEOTIDE SEQUENCE [LARGE SCALE GENOMIC DNA]</scope>
    <source>
        <strain evidence="12 13">NRRL Y-6702</strain>
    </source>
</reference>
<feature type="repeat" description="Solcar" evidence="9">
    <location>
        <begin position="166"/>
        <end position="255"/>
    </location>
</feature>
<evidence type="ECO:0000256" key="2">
    <source>
        <dbReference type="ARBA" id="ARBA00006375"/>
    </source>
</evidence>
<protein>
    <recommendedName>
        <fullName evidence="14">Mitochondrial carrier protein</fullName>
    </recommendedName>
</protein>
<dbReference type="GO" id="GO:0022857">
    <property type="term" value="F:transmembrane transporter activity"/>
    <property type="evidence" value="ECO:0007669"/>
    <property type="project" value="TreeGrafter"/>
</dbReference>
<keyword evidence="5" id="KW-0677">Repeat</keyword>
<dbReference type="Gene3D" id="1.50.40.10">
    <property type="entry name" value="Mitochondrial carrier domain"/>
    <property type="match status" value="1"/>
</dbReference>
<dbReference type="EMBL" id="CP058605">
    <property type="protein sequence ID" value="QLG71335.1"/>
    <property type="molecule type" value="Genomic_DNA"/>
</dbReference>
<dbReference type="SUPFAM" id="SSF103506">
    <property type="entry name" value="Mitochondrial carrier"/>
    <property type="match status" value="1"/>
</dbReference>
<dbReference type="PROSITE" id="PS50920">
    <property type="entry name" value="SOLCAR"/>
    <property type="match status" value="1"/>
</dbReference>
<evidence type="ECO:0000313" key="12">
    <source>
        <dbReference type="EMBL" id="QLG71335.1"/>
    </source>
</evidence>
<dbReference type="PANTHER" id="PTHR45624:SF26">
    <property type="entry name" value="CARRIER PROTEIN, PUTATIVE (AFU_ORTHOLOGUE AFUA_1G07710)-RELATED"/>
    <property type="match status" value="1"/>
</dbReference>
<comment type="similarity">
    <text evidence="2 10">Belongs to the mitochondrial carrier (TC 2.A.29) family.</text>
</comment>
<evidence type="ECO:0008006" key="14">
    <source>
        <dbReference type="Google" id="ProtNLM"/>
    </source>
</evidence>
<accession>A0A7H9AY58</accession>
<keyword evidence="13" id="KW-1185">Reference proteome</keyword>
<dbReference type="Proteomes" id="UP000509704">
    <property type="component" value="Chromosome 2"/>
</dbReference>
<evidence type="ECO:0000256" key="6">
    <source>
        <dbReference type="ARBA" id="ARBA00022989"/>
    </source>
</evidence>
<dbReference type="InterPro" id="IPR050567">
    <property type="entry name" value="Mitochondrial_Carrier"/>
</dbReference>
<sequence>MAVSKNTDDVGGAIVTDSNQASSVLNNRNSSIIGALTAGGRSMVYQLTSFYLRTPLKLFRPARFDYLHYVRVILTGEESTMPASKRRHSVLGKLLNSFNPKYVYFLENSSLGILTKALNKYGWKVIPDRILPPLLVNSATGVVLYTTYLTTLGHFSKHEDLGTVIKNPFDVWRSGFIAGSVQALVSTPIDAIYTRSSASELLSSAKKYDNLWLYGRDKLREIGPIGCFGGFGITFIKESFAFAVYFTTFELIKGQLCQGMISLINHYHQLKYTISNTSITGILSPEDPSSTNTSHMEYITQKEKKWITRAFVFIGGISAAFLLQVVQYPFNKIQKIHLSRLEAFDIYNRSLLNQSRGSQIHTQTPVMSRMWVKSPGSRRLHIYYSSYIDTFEHIHFIHKSTKSLVRWLYKGFARNTLAIIPGTTAGLLMLDYMRSSVENSLITNNH</sequence>
<keyword evidence="3 10" id="KW-0813">Transport</keyword>
<evidence type="ECO:0000256" key="8">
    <source>
        <dbReference type="ARBA" id="ARBA00023136"/>
    </source>
</evidence>
<dbReference type="OrthoDB" id="3364892at2759"/>
<proteinExistence type="inferred from homology"/>
<dbReference type="InterPro" id="IPR018108">
    <property type="entry name" value="MCP_transmembrane"/>
</dbReference>
<dbReference type="PANTHER" id="PTHR45624">
    <property type="entry name" value="MITOCHONDRIAL BASIC AMINO ACIDS TRANSPORTER-RELATED"/>
    <property type="match status" value="1"/>
</dbReference>
<evidence type="ECO:0000256" key="7">
    <source>
        <dbReference type="ARBA" id="ARBA00023128"/>
    </source>
</evidence>
<dbReference type="KEGG" id="zmk:HG535_0B03750"/>